<dbReference type="InterPro" id="IPR025660">
    <property type="entry name" value="Pept_his_AS"/>
</dbReference>
<evidence type="ECO:0000313" key="5">
    <source>
        <dbReference type="EMBL" id="KAK2945885.1"/>
    </source>
</evidence>
<evidence type="ECO:0000256" key="3">
    <source>
        <dbReference type="SAM" id="MobiDB-lite"/>
    </source>
</evidence>
<dbReference type="Pfam" id="PF00112">
    <property type="entry name" value="Peptidase_C1"/>
    <property type="match status" value="1"/>
</dbReference>
<reference evidence="5 6" key="1">
    <citation type="journal article" date="2022" name="bioRxiv">
        <title>Genomics of Preaxostyla Flagellates Illuminates Evolutionary Transitions and the Path Towards Mitochondrial Loss.</title>
        <authorList>
            <person name="Novak L.V.F."/>
            <person name="Treitli S.C."/>
            <person name="Pyrih J."/>
            <person name="Halakuc P."/>
            <person name="Pipaliya S.V."/>
            <person name="Vacek V."/>
            <person name="Brzon O."/>
            <person name="Soukal P."/>
            <person name="Eme L."/>
            <person name="Dacks J.B."/>
            <person name="Karnkowska A."/>
            <person name="Elias M."/>
            <person name="Hampl V."/>
        </authorList>
    </citation>
    <scope>NUCLEOTIDE SEQUENCE [LARGE SCALE GENOMIC DNA]</scope>
    <source>
        <strain evidence="5">NAU3</strain>
        <tissue evidence="5">Gut</tissue>
    </source>
</reference>
<dbReference type="InterPro" id="IPR038765">
    <property type="entry name" value="Papain-like_cys_pep_sf"/>
</dbReference>
<dbReference type="PANTHER" id="PTHR12411">
    <property type="entry name" value="CYSTEINE PROTEASE FAMILY C1-RELATED"/>
    <property type="match status" value="1"/>
</dbReference>
<feature type="compositionally biased region" description="Polar residues" evidence="3">
    <location>
        <begin position="1"/>
        <end position="13"/>
    </location>
</feature>
<name>A0ABQ9X2G4_9EUKA</name>
<feature type="region of interest" description="Disordered" evidence="3">
    <location>
        <begin position="1"/>
        <end position="26"/>
    </location>
</feature>
<dbReference type="PRINTS" id="PR00705">
    <property type="entry name" value="PAPAIN"/>
</dbReference>
<dbReference type="InterPro" id="IPR000169">
    <property type="entry name" value="Pept_cys_AS"/>
</dbReference>
<sequence>MSPSKLKQRTQNIKLPPPTSFKEPMAPIDNDLPIEFDSRLVWPDTLVGVGDQGDCGSCWAFAVTTVIANRFAIRGYKLGPLSPQDLVSCDTDDYGCAGSELYPAWNWVYGHGAATEECIPYVSGSGRVPMCPSTCADGTKIKRYQPGSIDRVEGEQKMMKELQERGPIHANMYTYQDLGYYKSGIYSHKTGSWTGGHAVVVIGWGVENDVPYWIIQNSWGKLWGENGYFRMRRGTDECNIESLPVFACSIRVPRP</sequence>
<dbReference type="PROSITE" id="PS00139">
    <property type="entry name" value="THIOL_PROTEASE_CYS"/>
    <property type="match status" value="1"/>
</dbReference>
<dbReference type="Proteomes" id="UP001281761">
    <property type="component" value="Unassembled WGS sequence"/>
</dbReference>
<keyword evidence="6" id="KW-1185">Reference proteome</keyword>
<dbReference type="InterPro" id="IPR025661">
    <property type="entry name" value="Pept_asp_AS"/>
</dbReference>
<dbReference type="GO" id="GO:0004197">
    <property type="term" value="F:cysteine-type endopeptidase activity"/>
    <property type="evidence" value="ECO:0007669"/>
    <property type="project" value="UniProtKB-EC"/>
</dbReference>
<comment type="similarity">
    <text evidence="1">Belongs to the peptidase C1 family.</text>
</comment>
<evidence type="ECO:0000313" key="6">
    <source>
        <dbReference type="Proteomes" id="UP001281761"/>
    </source>
</evidence>
<dbReference type="InterPro" id="IPR000668">
    <property type="entry name" value="Peptidase_C1A_C"/>
</dbReference>
<feature type="domain" description="Peptidase C1A papain C-terminal" evidence="4">
    <location>
        <begin position="32"/>
        <end position="248"/>
    </location>
</feature>
<dbReference type="EMBL" id="JARBJD010000244">
    <property type="protein sequence ID" value="KAK2945885.1"/>
    <property type="molecule type" value="Genomic_DNA"/>
</dbReference>
<evidence type="ECO:0000259" key="4">
    <source>
        <dbReference type="SMART" id="SM00645"/>
    </source>
</evidence>
<evidence type="ECO:0000256" key="2">
    <source>
        <dbReference type="ARBA" id="ARBA00023157"/>
    </source>
</evidence>
<organism evidence="5 6">
    <name type="scientific">Blattamonas nauphoetae</name>
    <dbReference type="NCBI Taxonomy" id="2049346"/>
    <lineage>
        <taxon>Eukaryota</taxon>
        <taxon>Metamonada</taxon>
        <taxon>Preaxostyla</taxon>
        <taxon>Oxymonadida</taxon>
        <taxon>Blattamonas</taxon>
    </lineage>
</organism>
<accession>A0ABQ9X2G4</accession>
<protein>
    <submittedName>
        <fullName evidence="5">Cathepsin B</fullName>
        <ecNumber evidence="5">3.4.22.1</ecNumber>
    </submittedName>
</protein>
<dbReference type="InterPro" id="IPR013128">
    <property type="entry name" value="Peptidase_C1A"/>
</dbReference>
<keyword evidence="5" id="KW-0378">Hydrolase</keyword>
<dbReference type="PROSITE" id="PS00640">
    <property type="entry name" value="THIOL_PROTEASE_ASN"/>
    <property type="match status" value="1"/>
</dbReference>
<dbReference type="SUPFAM" id="SSF54001">
    <property type="entry name" value="Cysteine proteinases"/>
    <property type="match status" value="1"/>
</dbReference>
<dbReference type="SMART" id="SM00645">
    <property type="entry name" value="Pept_C1"/>
    <property type="match status" value="1"/>
</dbReference>
<dbReference type="PROSITE" id="PS00639">
    <property type="entry name" value="THIOL_PROTEASE_HIS"/>
    <property type="match status" value="1"/>
</dbReference>
<dbReference type="Gene3D" id="3.90.70.10">
    <property type="entry name" value="Cysteine proteinases"/>
    <property type="match status" value="1"/>
</dbReference>
<dbReference type="EC" id="3.4.22.1" evidence="5"/>
<evidence type="ECO:0000256" key="1">
    <source>
        <dbReference type="ARBA" id="ARBA00008455"/>
    </source>
</evidence>
<gene>
    <name evidence="5" type="ORF">BLNAU_19181</name>
</gene>
<proteinExistence type="inferred from homology"/>
<comment type="caution">
    <text evidence="5">The sequence shown here is derived from an EMBL/GenBank/DDBJ whole genome shotgun (WGS) entry which is preliminary data.</text>
</comment>
<keyword evidence="2" id="KW-1015">Disulfide bond</keyword>